<feature type="region of interest" description="Disordered" evidence="3">
    <location>
        <begin position="262"/>
        <end position="281"/>
    </location>
</feature>
<evidence type="ECO:0000256" key="1">
    <source>
        <dbReference type="PROSITE-ProRule" id="PRU00108"/>
    </source>
</evidence>
<feature type="compositionally biased region" description="Low complexity" evidence="3">
    <location>
        <begin position="272"/>
        <end position="281"/>
    </location>
</feature>
<keyword evidence="6" id="KW-1185">Reference proteome</keyword>
<dbReference type="SMART" id="SM00389">
    <property type="entry name" value="HOX"/>
    <property type="match status" value="1"/>
</dbReference>
<reference evidence="5 6" key="1">
    <citation type="journal article" date="2011" name="PLoS Genet.">
        <title>Genomic analysis of the necrotrophic fungal pathogens Sclerotinia sclerotiorum and Botrytis cinerea.</title>
        <authorList>
            <person name="Amselem J."/>
            <person name="Cuomo C.A."/>
            <person name="van Kan J.A."/>
            <person name="Viaud M."/>
            <person name="Benito E.P."/>
            <person name="Couloux A."/>
            <person name="Coutinho P.M."/>
            <person name="de Vries R.P."/>
            <person name="Dyer P.S."/>
            <person name="Fillinger S."/>
            <person name="Fournier E."/>
            <person name="Gout L."/>
            <person name="Hahn M."/>
            <person name="Kohn L."/>
            <person name="Lapalu N."/>
            <person name="Plummer K.M."/>
            <person name="Pradier J.M."/>
            <person name="Quevillon E."/>
            <person name="Sharon A."/>
            <person name="Simon A."/>
            <person name="ten Have A."/>
            <person name="Tudzynski B."/>
            <person name="Tudzynski P."/>
            <person name="Wincker P."/>
            <person name="Andrew M."/>
            <person name="Anthouard V."/>
            <person name="Beever R.E."/>
            <person name="Beffa R."/>
            <person name="Benoit I."/>
            <person name="Bouzid O."/>
            <person name="Brault B."/>
            <person name="Chen Z."/>
            <person name="Choquer M."/>
            <person name="Collemare J."/>
            <person name="Cotton P."/>
            <person name="Danchin E.G."/>
            <person name="Da Silva C."/>
            <person name="Gautier A."/>
            <person name="Giraud C."/>
            <person name="Giraud T."/>
            <person name="Gonzalez C."/>
            <person name="Grossetete S."/>
            <person name="Guldener U."/>
            <person name="Henrissat B."/>
            <person name="Howlett B.J."/>
            <person name="Kodira C."/>
            <person name="Kretschmer M."/>
            <person name="Lappartient A."/>
            <person name="Leroch M."/>
            <person name="Levis C."/>
            <person name="Mauceli E."/>
            <person name="Neuveglise C."/>
            <person name="Oeser B."/>
            <person name="Pearson M."/>
            <person name="Poulain J."/>
            <person name="Poussereau N."/>
            <person name="Quesneville H."/>
            <person name="Rascle C."/>
            <person name="Schumacher J."/>
            <person name="Segurens B."/>
            <person name="Sexton A."/>
            <person name="Silva E."/>
            <person name="Sirven C."/>
            <person name="Soanes D.M."/>
            <person name="Talbot N.J."/>
            <person name="Templeton M."/>
            <person name="Yandava C."/>
            <person name="Yarden O."/>
            <person name="Zeng Q."/>
            <person name="Rollins J.A."/>
            <person name="Lebrun M.H."/>
            <person name="Dickman M."/>
        </authorList>
    </citation>
    <scope>NUCLEOTIDE SEQUENCE [LARGE SCALE GENOMIC DNA]</scope>
    <source>
        <strain evidence="5 6">B05.10</strain>
    </source>
</reference>
<dbReference type="PROSITE" id="PS50071">
    <property type="entry name" value="HOMEOBOX_2"/>
    <property type="match status" value="1"/>
</dbReference>
<sequence length="760" mass="83592">MPKDNQHITFLNNYFNSLLNPDILTETTKQTAIRCNAAHIPPTTSGVDGVDSQIVGRHISECRRRARNQPRAERIQQWQLAILQAAYAVDHYPSPGERMKLMYQTGMSYRQIKNWFEQKAKMLKKSGGGPVGPTSSSNKYSTKMWKAYFANPLGYVQKLLNGEIDPVTGAVIGQAAPGLPNAPANGPANSINGNNGLVALAPGTTVVPNLDNQSGYQNGEGGFSNLQPPPQSQMYQYGQPGSPDTQPAAPYIEVNQQAQPENSNLQAPPHYQAPQQKQHGPQQIPMYTREQNVVYTMPPTQSANSGISSYAAGRSYEVSRVQPAPQQEAYPGAYTADTISHDVAPALFDGIQQTLPYQHRYGMPVSSQSVIPCDPFANQDDNEEEYEEDWQRRHVSFYPPAAQGHAMQYMPVLPQASGIPMGQQPFNGHVAQSNDPARKRKSTLDDDELNQGPYAAHLRKRPRQASGSRLFAPSATGNFAGAESRMADTRRPAKRLRAMRPTLKTRRRPMPGQSEIRRSSWSSTEDAMNSSFDNSGARWSPPEPSKLNICHGSPYEENTAELGMTSPNIRTPNIRTLDVRGSDVEPQPLDPLLFGYEQDGLNSGTEEVSGQLLEGFPTSTPTIGAENVGQYVTENITERVTQQGNTTAPARTPSPAFEYPVSILDGDWEADSTAQDPQLQQDSAFLQGGTQELELSAEIPSVPENALNTQDAENFENLLPVPDMNALEQSFLQNGEFDYSAFLGNESLFEHWDTPNLDNN</sequence>
<dbReference type="InterPro" id="IPR009057">
    <property type="entry name" value="Homeodomain-like_sf"/>
</dbReference>
<dbReference type="VEuPathDB" id="FungiDB:Bcin01g04200"/>
<dbReference type="CDD" id="cd00086">
    <property type="entry name" value="homeodomain"/>
    <property type="match status" value="1"/>
</dbReference>
<comment type="subcellular location">
    <subcellularLocation>
        <location evidence="1 2">Nucleus</location>
    </subcellularLocation>
</comment>
<proteinExistence type="predicted"/>
<dbReference type="GO" id="GO:0005634">
    <property type="term" value="C:nucleus"/>
    <property type="evidence" value="ECO:0007669"/>
    <property type="project" value="UniProtKB-SubCell"/>
</dbReference>
<feature type="compositionally biased region" description="Basic residues" evidence="3">
    <location>
        <begin position="492"/>
        <end position="509"/>
    </location>
</feature>
<organism evidence="5 6">
    <name type="scientific">Botryotinia fuckeliana (strain B05.10)</name>
    <name type="common">Noble rot fungus</name>
    <name type="synonym">Botrytis cinerea</name>
    <dbReference type="NCBI Taxonomy" id="332648"/>
    <lineage>
        <taxon>Eukaryota</taxon>
        <taxon>Fungi</taxon>
        <taxon>Dikarya</taxon>
        <taxon>Ascomycota</taxon>
        <taxon>Pezizomycotina</taxon>
        <taxon>Leotiomycetes</taxon>
        <taxon>Helotiales</taxon>
        <taxon>Sclerotiniaceae</taxon>
        <taxon>Botrytis</taxon>
    </lineage>
</organism>
<feature type="region of interest" description="Disordered" evidence="3">
    <location>
        <begin position="422"/>
        <end position="544"/>
    </location>
</feature>
<keyword evidence="1 2" id="KW-0238">DNA-binding</keyword>
<feature type="DNA-binding region" description="Homeobox" evidence="1">
    <location>
        <begin position="68"/>
        <end position="127"/>
    </location>
</feature>
<dbReference type="InterPro" id="IPR001356">
    <property type="entry name" value="HD"/>
</dbReference>
<reference evidence="5 6" key="2">
    <citation type="journal article" date="2012" name="Eukaryot. Cell">
        <title>Genome update of Botrytis cinerea strains B05.10 and T4.</title>
        <authorList>
            <person name="Staats M."/>
            <person name="van Kan J.A."/>
        </authorList>
    </citation>
    <scope>NUCLEOTIDE SEQUENCE [LARGE SCALE GENOMIC DNA]</scope>
    <source>
        <strain evidence="5 6">B05.10</strain>
    </source>
</reference>
<evidence type="ECO:0000313" key="6">
    <source>
        <dbReference type="Proteomes" id="UP000001798"/>
    </source>
</evidence>
<feature type="compositionally biased region" description="Polar residues" evidence="3">
    <location>
        <begin position="424"/>
        <end position="435"/>
    </location>
</feature>
<dbReference type="Pfam" id="PF00046">
    <property type="entry name" value="Homeodomain"/>
    <property type="match status" value="1"/>
</dbReference>
<dbReference type="EMBL" id="CP009805">
    <property type="protein sequence ID" value="ATZ45681.1"/>
    <property type="molecule type" value="Genomic_DNA"/>
</dbReference>
<dbReference type="AlphaFoldDB" id="A0A384J552"/>
<dbReference type="GO" id="GO:0003677">
    <property type="term" value="F:DNA binding"/>
    <property type="evidence" value="ECO:0007669"/>
    <property type="project" value="UniProtKB-UniRule"/>
</dbReference>
<name>A0A384J552_BOTFB</name>
<keyword evidence="1 2" id="KW-0539">Nucleus</keyword>
<reference evidence="5 6" key="3">
    <citation type="journal article" date="2017" name="Mol. Plant Pathol.">
        <title>A gapless genome sequence of the fungus Botrytis cinerea.</title>
        <authorList>
            <person name="Van Kan J.A."/>
            <person name="Stassen J.H."/>
            <person name="Mosbach A."/>
            <person name="Van Der Lee T.A."/>
            <person name="Faino L."/>
            <person name="Farmer A.D."/>
            <person name="Papasotiriou D.G."/>
            <person name="Zhou S."/>
            <person name="Seidl M.F."/>
            <person name="Cottam E."/>
            <person name="Edel D."/>
            <person name="Hahn M."/>
            <person name="Schwartz D.C."/>
            <person name="Dietrich R.A."/>
            <person name="Widdison S."/>
            <person name="Scalliet G."/>
        </authorList>
    </citation>
    <scope>NUCLEOTIDE SEQUENCE [LARGE SCALE GENOMIC DNA]</scope>
    <source>
        <strain evidence="5 6">B05.10</strain>
    </source>
</reference>
<dbReference type="RefSeq" id="XP_024546213.1">
    <property type="nucleotide sequence ID" value="XM_024690444.1"/>
</dbReference>
<evidence type="ECO:0000256" key="2">
    <source>
        <dbReference type="RuleBase" id="RU000682"/>
    </source>
</evidence>
<feature type="domain" description="Homeobox" evidence="4">
    <location>
        <begin position="66"/>
        <end position="126"/>
    </location>
</feature>
<keyword evidence="1 2" id="KW-0371">Homeobox</keyword>
<dbReference type="Proteomes" id="UP000001798">
    <property type="component" value="Chromosome 1"/>
</dbReference>
<feature type="region of interest" description="Disordered" evidence="3">
    <location>
        <begin position="208"/>
        <end position="248"/>
    </location>
</feature>
<evidence type="ECO:0000313" key="5">
    <source>
        <dbReference type="EMBL" id="ATZ45681.1"/>
    </source>
</evidence>
<dbReference type="Gene3D" id="1.10.10.60">
    <property type="entry name" value="Homeodomain-like"/>
    <property type="match status" value="1"/>
</dbReference>
<dbReference type="KEGG" id="bfu:BCIN_01g04200"/>
<feature type="compositionally biased region" description="Polar residues" evidence="3">
    <location>
        <begin position="519"/>
        <end position="534"/>
    </location>
</feature>
<dbReference type="SUPFAM" id="SSF46689">
    <property type="entry name" value="Homeodomain-like"/>
    <property type="match status" value="1"/>
</dbReference>
<dbReference type="OrthoDB" id="6159439at2759"/>
<accession>A0A384J552</accession>
<evidence type="ECO:0000259" key="4">
    <source>
        <dbReference type="PROSITE" id="PS50071"/>
    </source>
</evidence>
<evidence type="ECO:0000256" key="3">
    <source>
        <dbReference type="SAM" id="MobiDB-lite"/>
    </source>
</evidence>
<dbReference type="GeneID" id="5429464"/>
<protein>
    <submittedName>
        <fullName evidence="5">Bchox5</fullName>
    </submittedName>
</protein>
<gene>
    <name evidence="5" type="primary">Bchox5</name>
    <name evidence="5" type="ORF">BCIN_01g04200</name>
</gene>
<feature type="compositionally biased region" description="Polar residues" evidence="3">
    <location>
        <begin position="208"/>
        <end position="217"/>
    </location>
</feature>